<accession>A0A3M8RXR5</accession>
<reference evidence="6" key="1">
    <citation type="submission" date="2018-10" db="EMBL/GenBank/DDBJ databases">
        <title>Acidithiobacillus sulfuriphilus sp. nov.: an extremely acidophilic sulfur-oxidizing chemolithotroph isolated from a neutral pH environment.</title>
        <authorList>
            <person name="Falagan C."/>
            <person name="Moya-Beltran A."/>
            <person name="Quatrini R."/>
            <person name="Johnson D.B."/>
        </authorList>
    </citation>
    <scope>NUCLEOTIDE SEQUENCE [LARGE SCALE GENOMIC DNA]</scope>
    <source>
        <strain evidence="6">CJ-2</strain>
    </source>
</reference>
<proteinExistence type="predicted"/>
<dbReference type="PANTHER" id="PTHR30024">
    <property type="entry name" value="ALIPHATIC SULFONATES-BINDING PROTEIN-RELATED"/>
    <property type="match status" value="1"/>
</dbReference>
<name>A0A3M8RXR5_9PROT</name>
<evidence type="ECO:0000256" key="1">
    <source>
        <dbReference type="ARBA" id="ARBA00004308"/>
    </source>
</evidence>
<dbReference type="PANTHER" id="PTHR30024:SF43">
    <property type="entry name" value="BLL4572 PROTEIN"/>
    <property type="match status" value="1"/>
</dbReference>
<dbReference type="Pfam" id="PF13379">
    <property type="entry name" value="NMT1_2"/>
    <property type="match status" value="1"/>
</dbReference>
<evidence type="ECO:0000256" key="3">
    <source>
        <dbReference type="ARBA" id="ARBA00022475"/>
    </source>
</evidence>
<dbReference type="InterPro" id="IPR044527">
    <property type="entry name" value="NrtA/CpmA_ABC-bd_dom"/>
</dbReference>
<evidence type="ECO:0000256" key="5">
    <source>
        <dbReference type="ARBA" id="ARBA00023136"/>
    </source>
</evidence>
<dbReference type="GO" id="GO:0012505">
    <property type="term" value="C:endomembrane system"/>
    <property type="evidence" value="ECO:0007669"/>
    <property type="project" value="UniProtKB-SubCell"/>
</dbReference>
<comment type="subcellular location">
    <subcellularLocation>
        <location evidence="1">Endomembrane system</location>
    </subcellularLocation>
</comment>
<organism evidence="6">
    <name type="scientific">Acidithiobacillus sulfuriphilus</name>
    <dbReference type="NCBI Taxonomy" id="1867749"/>
    <lineage>
        <taxon>Bacteria</taxon>
        <taxon>Pseudomonadati</taxon>
        <taxon>Pseudomonadota</taxon>
        <taxon>Acidithiobacillia</taxon>
        <taxon>Acidithiobacillales</taxon>
        <taxon>Acidithiobacillaceae</taxon>
        <taxon>Acidithiobacillus</taxon>
    </lineage>
</organism>
<dbReference type="Gene3D" id="3.40.190.10">
    <property type="entry name" value="Periplasmic binding protein-like II"/>
    <property type="match status" value="2"/>
</dbReference>
<protein>
    <recommendedName>
        <fullName evidence="7">Nitrate ABC transporter substrate-binding protein</fullName>
    </recommendedName>
</protein>
<keyword evidence="4" id="KW-0997">Cell inner membrane</keyword>
<dbReference type="EMBL" id="RIZI01000084">
    <property type="protein sequence ID" value="RNF72666.1"/>
    <property type="molecule type" value="Genomic_DNA"/>
</dbReference>
<gene>
    <name evidence="6" type="ORF">EC580_01195</name>
</gene>
<keyword evidence="2" id="KW-0813">Transport</keyword>
<sequence>MVGSAGRHVNCLNFGGMAFSLRTKASMVSSAEAVGAFWLRRSYQELSAMPDEMQVNIGYIPLTDCAALVVAQEFGIFARHGLRVHLKRETSWANLRDGIVLGELDAAHMLAPMPLAITLGIAAPRQPVITAVGLALNGNAITLALPLHERLRAMAPDLPGAQLARTLKVLLGEDRRAPMTFAVVSTVSNHYYQLRHWLRAGGVDPDRDVQLVVVPPPRMVEALQSGKIAGYCVGEPWNSLASEKGVGMPIVGSSELWSNVLEKVLGVREAWARQHPETHLALIRSIVEASRILDSAGGRREAGPLVAAHIGVDPAVVGLSLLGQVPGLAGPAPDFHVFHRYAANFPWRSHALWFLHQMRLAGQCAMDPDARATAWQVYRPDIYREAMAAQGESIPFLDTQVMGTHAAPWTLPAVPDALQMGPDLFFDGQIFDPGRNGRAPE</sequence>
<comment type="caution">
    <text evidence="6">The sequence shown here is derived from an EMBL/GenBank/DDBJ whole genome shotgun (WGS) entry which is preliminary data.</text>
</comment>
<dbReference type="CDD" id="cd13553">
    <property type="entry name" value="PBP2_NrtA_CpmA_like"/>
    <property type="match status" value="1"/>
</dbReference>
<dbReference type="AlphaFoldDB" id="A0A3M8RXR5"/>
<dbReference type="SUPFAM" id="SSF53850">
    <property type="entry name" value="Periplasmic binding protein-like II"/>
    <property type="match status" value="1"/>
</dbReference>
<evidence type="ECO:0000256" key="4">
    <source>
        <dbReference type="ARBA" id="ARBA00022519"/>
    </source>
</evidence>
<keyword evidence="5" id="KW-0472">Membrane</keyword>
<evidence type="ECO:0000256" key="2">
    <source>
        <dbReference type="ARBA" id="ARBA00022448"/>
    </source>
</evidence>
<evidence type="ECO:0000313" key="6">
    <source>
        <dbReference type="EMBL" id="RNF72666.1"/>
    </source>
</evidence>
<evidence type="ECO:0008006" key="7">
    <source>
        <dbReference type="Google" id="ProtNLM"/>
    </source>
</evidence>
<keyword evidence="3" id="KW-1003">Cell membrane</keyword>